<sequence>MGSEAKKIADAIKSSGYVANDAAIATAKRIADRRKQQKKQ</sequence>
<evidence type="ECO:0000313" key="2">
    <source>
        <dbReference type="Proteomes" id="UP001576784"/>
    </source>
</evidence>
<organism evidence="1 2">
    <name type="scientific">Floridaenema flaviceps BLCC-F50</name>
    <dbReference type="NCBI Taxonomy" id="3153642"/>
    <lineage>
        <taxon>Bacteria</taxon>
        <taxon>Bacillati</taxon>
        <taxon>Cyanobacteriota</taxon>
        <taxon>Cyanophyceae</taxon>
        <taxon>Oscillatoriophycideae</taxon>
        <taxon>Aerosakkonematales</taxon>
        <taxon>Aerosakkonemataceae</taxon>
        <taxon>Floridanema</taxon>
        <taxon>Floridanema flaviceps</taxon>
    </lineage>
</organism>
<dbReference type="Proteomes" id="UP001576784">
    <property type="component" value="Unassembled WGS sequence"/>
</dbReference>
<dbReference type="EMBL" id="JBHFNR010000159">
    <property type="protein sequence ID" value="MFB2895554.1"/>
    <property type="molecule type" value="Genomic_DNA"/>
</dbReference>
<keyword evidence="2" id="KW-1185">Reference proteome</keyword>
<reference evidence="1 2" key="1">
    <citation type="submission" date="2024-09" db="EMBL/GenBank/DDBJ databases">
        <title>Floridaenema gen nov. (Aerosakkonemataceae, Aerosakkonematales ord. nov., Cyanobacteria) from benthic tropical and subtropical fresh waters, with the description of four new species.</title>
        <authorList>
            <person name="Moretto J.A."/>
            <person name="Berthold D.E."/>
            <person name="Lefler F.W."/>
            <person name="Huang I.-S."/>
            <person name="Laughinghouse H. IV."/>
        </authorList>
    </citation>
    <scope>NUCLEOTIDE SEQUENCE [LARGE SCALE GENOMIC DNA]</scope>
    <source>
        <strain evidence="1 2">BLCC-F50</strain>
    </source>
</reference>
<dbReference type="RefSeq" id="WP_413265192.1">
    <property type="nucleotide sequence ID" value="NZ_JBHFNR010000159.1"/>
</dbReference>
<gene>
    <name evidence="1" type="ORF">ACE1CI_21825</name>
</gene>
<evidence type="ECO:0000313" key="1">
    <source>
        <dbReference type="EMBL" id="MFB2895554.1"/>
    </source>
</evidence>
<protein>
    <submittedName>
        <fullName evidence="1">Uncharacterized protein</fullName>
    </submittedName>
</protein>
<name>A0ABV4XUZ7_9CYAN</name>
<accession>A0ABV4XUZ7</accession>
<comment type="caution">
    <text evidence="1">The sequence shown here is derived from an EMBL/GenBank/DDBJ whole genome shotgun (WGS) entry which is preliminary data.</text>
</comment>
<proteinExistence type="predicted"/>